<sequence>MTLYRRASYKSVGALLLTRMRVPRARFLRTYFCGAQLRSTFMENNVIDSISLLATTKLFYFNFRPASRQRGGLGALARLCDGIEGLQWSVKIPKTYLQEKV</sequence>
<reference evidence="1 2" key="1">
    <citation type="journal article" date="2019" name="Commun. Biol.">
        <title>The bagworm genome reveals a unique fibroin gene that provides high tensile strength.</title>
        <authorList>
            <person name="Kono N."/>
            <person name="Nakamura H."/>
            <person name="Ohtoshi R."/>
            <person name="Tomita M."/>
            <person name="Numata K."/>
            <person name="Arakawa K."/>
        </authorList>
    </citation>
    <scope>NUCLEOTIDE SEQUENCE [LARGE SCALE GENOMIC DNA]</scope>
</reference>
<dbReference type="Proteomes" id="UP000299102">
    <property type="component" value="Unassembled WGS sequence"/>
</dbReference>
<evidence type="ECO:0000313" key="1">
    <source>
        <dbReference type="EMBL" id="GBP95846.1"/>
    </source>
</evidence>
<dbReference type="AlphaFoldDB" id="A0A4C2A578"/>
<accession>A0A4C2A578</accession>
<gene>
    <name evidence="1" type="ORF">EVAR_65502_1</name>
</gene>
<name>A0A4C2A578_EUMVA</name>
<evidence type="ECO:0000313" key="2">
    <source>
        <dbReference type="Proteomes" id="UP000299102"/>
    </source>
</evidence>
<organism evidence="1 2">
    <name type="scientific">Eumeta variegata</name>
    <name type="common">Bagworm moth</name>
    <name type="synonym">Eumeta japonica</name>
    <dbReference type="NCBI Taxonomy" id="151549"/>
    <lineage>
        <taxon>Eukaryota</taxon>
        <taxon>Metazoa</taxon>
        <taxon>Ecdysozoa</taxon>
        <taxon>Arthropoda</taxon>
        <taxon>Hexapoda</taxon>
        <taxon>Insecta</taxon>
        <taxon>Pterygota</taxon>
        <taxon>Neoptera</taxon>
        <taxon>Endopterygota</taxon>
        <taxon>Lepidoptera</taxon>
        <taxon>Glossata</taxon>
        <taxon>Ditrysia</taxon>
        <taxon>Tineoidea</taxon>
        <taxon>Psychidae</taxon>
        <taxon>Oiketicinae</taxon>
        <taxon>Eumeta</taxon>
    </lineage>
</organism>
<protein>
    <submittedName>
        <fullName evidence="1">Uncharacterized protein</fullName>
    </submittedName>
</protein>
<dbReference type="EMBL" id="BGZK01002689">
    <property type="protein sequence ID" value="GBP95846.1"/>
    <property type="molecule type" value="Genomic_DNA"/>
</dbReference>
<proteinExistence type="predicted"/>
<comment type="caution">
    <text evidence="1">The sequence shown here is derived from an EMBL/GenBank/DDBJ whole genome shotgun (WGS) entry which is preliminary data.</text>
</comment>
<keyword evidence="2" id="KW-1185">Reference proteome</keyword>